<organism evidence="2 3">
    <name type="scientific">Aeromonas diversa CDC 2478-85</name>
    <dbReference type="NCBI Taxonomy" id="1268237"/>
    <lineage>
        <taxon>Bacteria</taxon>
        <taxon>Pseudomonadati</taxon>
        <taxon>Pseudomonadota</taxon>
        <taxon>Gammaproteobacteria</taxon>
        <taxon>Aeromonadales</taxon>
        <taxon>Aeromonadaceae</taxon>
        <taxon>Aeromonas</taxon>
    </lineage>
</organism>
<feature type="transmembrane region" description="Helical" evidence="1">
    <location>
        <begin position="45"/>
        <end position="63"/>
    </location>
</feature>
<keyword evidence="3" id="KW-1185">Reference proteome</keyword>
<dbReference type="EMBL" id="APVG01000036">
    <property type="protein sequence ID" value="ENY71353.1"/>
    <property type="molecule type" value="Genomic_DNA"/>
</dbReference>
<keyword evidence="1" id="KW-1133">Transmembrane helix</keyword>
<keyword evidence="1" id="KW-0812">Transmembrane</keyword>
<sequence length="65" mass="7525">MPVACYYFHYHIPITCTNQNIILLGKLMPSKIAISHYQAAIKYKVAYYFFLAFIAALAIQYPYEA</sequence>
<proteinExistence type="predicted"/>
<evidence type="ECO:0000256" key="1">
    <source>
        <dbReference type="SAM" id="Phobius"/>
    </source>
</evidence>
<evidence type="ECO:0000313" key="2">
    <source>
        <dbReference type="EMBL" id="ENY71353.1"/>
    </source>
</evidence>
<comment type="caution">
    <text evidence="2">The sequence shown here is derived from an EMBL/GenBank/DDBJ whole genome shotgun (WGS) entry which is preliminary data.</text>
</comment>
<protein>
    <submittedName>
        <fullName evidence="2">Uncharacterized protein</fullName>
    </submittedName>
</protein>
<dbReference type="Proteomes" id="UP000023775">
    <property type="component" value="Unassembled WGS sequence"/>
</dbReference>
<gene>
    <name evidence="2" type="ORF">G114_13408</name>
</gene>
<accession>N9VIB3</accession>
<dbReference type="AlphaFoldDB" id="N9VIB3"/>
<name>N9VIB3_9GAMM</name>
<evidence type="ECO:0000313" key="3">
    <source>
        <dbReference type="Proteomes" id="UP000023775"/>
    </source>
</evidence>
<reference evidence="2 3" key="1">
    <citation type="journal article" date="2013" name="Genome Announc.">
        <title>Draft Genome Sequence of the Aeromonas diversa Type Strain.</title>
        <authorList>
            <person name="Farfan M."/>
            <person name="Spataro N."/>
            <person name="Sanglas A."/>
            <person name="Albarral V."/>
            <person name="Loren J.G."/>
            <person name="Bosch E."/>
            <person name="Fuste M.C."/>
        </authorList>
    </citation>
    <scope>NUCLEOTIDE SEQUENCE [LARGE SCALE GENOMIC DNA]</scope>
    <source>
        <strain evidence="2 3">2478-85</strain>
    </source>
</reference>
<keyword evidence="1" id="KW-0472">Membrane</keyword>